<sequence length="107" mass="12630">MMIHELENFATFNVQTLHARTGQNDNEIFKLPLPVLIHSVETHFVKLILVWDTKLIPLELRLWLMLYFELIFQSPAIVDDRFSIERRSTEEILVILVSDGVIERNRV</sequence>
<dbReference type="Proteomes" id="UP000278627">
    <property type="component" value="Unassembled WGS sequence"/>
</dbReference>
<dbReference type="AlphaFoldDB" id="A0A0N4THB0"/>
<organism evidence="3">
    <name type="scientific">Brugia pahangi</name>
    <name type="common">Filarial nematode worm</name>
    <dbReference type="NCBI Taxonomy" id="6280"/>
    <lineage>
        <taxon>Eukaryota</taxon>
        <taxon>Metazoa</taxon>
        <taxon>Ecdysozoa</taxon>
        <taxon>Nematoda</taxon>
        <taxon>Chromadorea</taxon>
        <taxon>Rhabditida</taxon>
        <taxon>Spirurina</taxon>
        <taxon>Spiruromorpha</taxon>
        <taxon>Filarioidea</taxon>
        <taxon>Onchocercidae</taxon>
        <taxon>Brugia</taxon>
    </lineage>
</organism>
<reference evidence="1 2" key="2">
    <citation type="submission" date="2018-11" db="EMBL/GenBank/DDBJ databases">
        <authorList>
            <consortium name="Pathogen Informatics"/>
        </authorList>
    </citation>
    <scope>NUCLEOTIDE SEQUENCE [LARGE SCALE GENOMIC DNA]</scope>
</reference>
<gene>
    <name evidence="1" type="ORF">BPAG_LOCUS7560</name>
</gene>
<protein>
    <submittedName>
        <fullName evidence="3">PPM-type phosphatase domain-containing protein</fullName>
    </submittedName>
</protein>
<proteinExistence type="predicted"/>
<accession>A0A0N4THB0</accession>
<reference evidence="3" key="1">
    <citation type="submission" date="2017-02" db="UniProtKB">
        <authorList>
            <consortium name="WormBaseParasite"/>
        </authorList>
    </citation>
    <scope>IDENTIFICATION</scope>
</reference>
<dbReference type="EMBL" id="UZAD01008748">
    <property type="protein sequence ID" value="VDN88746.1"/>
    <property type="molecule type" value="Genomic_DNA"/>
</dbReference>
<evidence type="ECO:0000313" key="1">
    <source>
        <dbReference type="EMBL" id="VDN88746.1"/>
    </source>
</evidence>
<name>A0A0N4THB0_BRUPA</name>
<keyword evidence="2" id="KW-1185">Reference proteome</keyword>
<dbReference type="WBParaSite" id="BPAG_0000759801-mRNA-1">
    <property type="protein sequence ID" value="BPAG_0000759801-mRNA-1"/>
    <property type="gene ID" value="BPAG_0000759801"/>
</dbReference>
<evidence type="ECO:0000313" key="2">
    <source>
        <dbReference type="Proteomes" id="UP000278627"/>
    </source>
</evidence>
<evidence type="ECO:0000313" key="3">
    <source>
        <dbReference type="WBParaSite" id="BPAG_0000759801-mRNA-1"/>
    </source>
</evidence>
<dbReference type="STRING" id="6280.A0A0N4THB0"/>